<feature type="domain" description="HAMP" evidence="11">
    <location>
        <begin position="183"/>
        <end position="234"/>
    </location>
</feature>
<dbReference type="InterPro" id="IPR003018">
    <property type="entry name" value="GAF"/>
</dbReference>
<keyword evidence="13" id="KW-1185">Reference proteome</keyword>
<dbReference type="InterPro" id="IPR011712">
    <property type="entry name" value="Sig_transdc_His_kin_sub3_dim/P"/>
</dbReference>
<name>A0A1E5L4H8_9FIRM</name>
<feature type="transmembrane region" description="Helical" evidence="10">
    <location>
        <begin position="12"/>
        <end position="31"/>
    </location>
</feature>
<reference evidence="12 13" key="1">
    <citation type="submission" date="2016-09" db="EMBL/GenBank/DDBJ databases">
        <title>Desulfuribacillus arsenicus sp. nov., an obligately anaerobic, dissimilatory arsenic- and antimonate-reducing bacterium isolated from anoxic sediments.</title>
        <authorList>
            <person name="Abin C.A."/>
            <person name="Hollibaugh J.T."/>
        </authorList>
    </citation>
    <scope>NUCLEOTIDE SEQUENCE [LARGE SCALE GENOMIC DNA]</scope>
    <source>
        <strain evidence="12 13">MLFW-2</strain>
    </source>
</reference>
<evidence type="ECO:0000259" key="11">
    <source>
        <dbReference type="PROSITE" id="PS50885"/>
    </source>
</evidence>
<dbReference type="SUPFAM" id="SSF55781">
    <property type="entry name" value="GAF domain-like"/>
    <property type="match status" value="1"/>
</dbReference>
<proteinExistence type="predicted"/>
<dbReference type="Gene3D" id="1.20.5.1930">
    <property type="match status" value="1"/>
</dbReference>
<dbReference type="STRING" id="1390249.BHU72_07165"/>
<dbReference type="InterPro" id="IPR050482">
    <property type="entry name" value="Sensor_HK_TwoCompSys"/>
</dbReference>
<evidence type="ECO:0000256" key="5">
    <source>
        <dbReference type="ARBA" id="ARBA00022679"/>
    </source>
</evidence>
<protein>
    <recommendedName>
        <fullName evidence="3">histidine kinase</fullName>
        <ecNumber evidence="3">2.7.13.3</ecNumber>
    </recommendedName>
</protein>
<evidence type="ECO:0000256" key="2">
    <source>
        <dbReference type="ARBA" id="ARBA00004370"/>
    </source>
</evidence>
<dbReference type="AlphaFoldDB" id="A0A1E5L4H8"/>
<keyword evidence="10" id="KW-0812">Transmembrane</keyword>
<dbReference type="SUPFAM" id="SSF55874">
    <property type="entry name" value="ATPase domain of HSP90 chaperone/DNA topoisomerase II/histidine kinase"/>
    <property type="match status" value="1"/>
</dbReference>
<keyword evidence="10" id="KW-0472">Membrane</keyword>
<evidence type="ECO:0000313" key="12">
    <source>
        <dbReference type="EMBL" id="OEH84964.1"/>
    </source>
</evidence>
<dbReference type="CDD" id="cd16917">
    <property type="entry name" value="HATPase_UhpB-NarQ-NarX-like"/>
    <property type="match status" value="1"/>
</dbReference>
<evidence type="ECO:0000256" key="8">
    <source>
        <dbReference type="ARBA" id="ARBA00022840"/>
    </source>
</evidence>
<dbReference type="Gene3D" id="3.30.450.40">
    <property type="match status" value="1"/>
</dbReference>
<dbReference type="EMBL" id="MJAT01000035">
    <property type="protein sequence ID" value="OEH84964.1"/>
    <property type="molecule type" value="Genomic_DNA"/>
</dbReference>
<gene>
    <name evidence="12" type="ORF">BHU72_07165</name>
</gene>
<keyword evidence="7" id="KW-0418">Kinase</keyword>
<keyword evidence="9" id="KW-0902">Two-component regulatory system</keyword>
<evidence type="ECO:0000256" key="1">
    <source>
        <dbReference type="ARBA" id="ARBA00000085"/>
    </source>
</evidence>
<keyword evidence="6" id="KW-0547">Nucleotide-binding</keyword>
<dbReference type="OrthoDB" id="9760839at2"/>
<feature type="transmembrane region" description="Helical" evidence="10">
    <location>
        <begin position="161"/>
        <end position="185"/>
    </location>
</feature>
<evidence type="ECO:0000256" key="9">
    <source>
        <dbReference type="ARBA" id="ARBA00023012"/>
    </source>
</evidence>
<dbReference type="GO" id="GO:0005524">
    <property type="term" value="F:ATP binding"/>
    <property type="evidence" value="ECO:0007669"/>
    <property type="project" value="UniProtKB-KW"/>
</dbReference>
<comment type="caution">
    <text evidence="12">The sequence shown here is derived from an EMBL/GenBank/DDBJ whole genome shotgun (WGS) entry which is preliminary data.</text>
</comment>
<dbReference type="SMART" id="SM00387">
    <property type="entry name" value="HATPase_c"/>
    <property type="match status" value="1"/>
</dbReference>
<dbReference type="GO" id="GO:0046983">
    <property type="term" value="F:protein dimerization activity"/>
    <property type="evidence" value="ECO:0007669"/>
    <property type="project" value="InterPro"/>
</dbReference>
<evidence type="ECO:0000256" key="10">
    <source>
        <dbReference type="SAM" id="Phobius"/>
    </source>
</evidence>
<dbReference type="InterPro" id="IPR029016">
    <property type="entry name" value="GAF-like_dom_sf"/>
</dbReference>
<dbReference type="GO" id="GO:0016020">
    <property type="term" value="C:membrane"/>
    <property type="evidence" value="ECO:0007669"/>
    <property type="project" value="UniProtKB-SubCell"/>
</dbReference>
<dbReference type="Pfam" id="PF02518">
    <property type="entry name" value="HATPase_c"/>
    <property type="match status" value="1"/>
</dbReference>
<dbReference type="Gene3D" id="6.10.340.10">
    <property type="match status" value="1"/>
</dbReference>
<accession>A0A1E5L4H8</accession>
<dbReference type="InterPro" id="IPR003594">
    <property type="entry name" value="HATPase_dom"/>
</dbReference>
<dbReference type="PROSITE" id="PS50885">
    <property type="entry name" value="HAMP"/>
    <property type="match status" value="1"/>
</dbReference>
<dbReference type="GO" id="GO:0000155">
    <property type="term" value="F:phosphorelay sensor kinase activity"/>
    <property type="evidence" value="ECO:0007669"/>
    <property type="project" value="InterPro"/>
</dbReference>
<evidence type="ECO:0000256" key="7">
    <source>
        <dbReference type="ARBA" id="ARBA00022777"/>
    </source>
</evidence>
<keyword evidence="10" id="KW-1133">Transmembrane helix</keyword>
<organism evidence="12 13">
    <name type="scientific">Desulfuribacillus stibiiarsenatis</name>
    <dbReference type="NCBI Taxonomy" id="1390249"/>
    <lineage>
        <taxon>Bacteria</taxon>
        <taxon>Bacillati</taxon>
        <taxon>Bacillota</taxon>
        <taxon>Desulfuribacillia</taxon>
        <taxon>Desulfuribacillales</taxon>
        <taxon>Desulfuribacillaceae</taxon>
        <taxon>Desulfuribacillus</taxon>
    </lineage>
</organism>
<keyword evidence="5" id="KW-0808">Transferase</keyword>
<dbReference type="CDD" id="cd06225">
    <property type="entry name" value="HAMP"/>
    <property type="match status" value="1"/>
</dbReference>
<comment type="subcellular location">
    <subcellularLocation>
        <location evidence="2">Membrane</location>
    </subcellularLocation>
</comment>
<dbReference type="Proteomes" id="UP000095255">
    <property type="component" value="Unassembled WGS sequence"/>
</dbReference>
<keyword evidence="4" id="KW-0597">Phosphoprotein</keyword>
<dbReference type="Pfam" id="PF07730">
    <property type="entry name" value="HisKA_3"/>
    <property type="match status" value="1"/>
</dbReference>
<evidence type="ECO:0000256" key="4">
    <source>
        <dbReference type="ARBA" id="ARBA00022553"/>
    </source>
</evidence>
<evidence type="ECO:0000313" key="13">
    <source>
        <dbReference type="Proteomes" id="UP000095255"/>
    </source>
</evidence>
<evidence type="ECO:0000256" key="6">
    <source>
        <dbReference type="ARBA" id="ARBA00022741"/>
    </source>
</evidence>
<dbReference type="EC" id="2.7.13.3" evidence="3"/>
<dbReference type="RefSeq" id="WP_069702699.1">
    <property type="nucleotide sequence ID" value="NZ_MJAT01000035.1"/>
</dbReference>
<dbReference type="InterPro" id="IPR036890">
    <property type="entry name" value="HATPase_C_sf"/>
</dbReference>
<evidence type="ECO:0000256" key="3">
    <source>
        <dbReference type="ARBA" id="ARBA00012438"/>
    </source>
</evidence>
<dbReference type="InterPro" id="IPR003660">
    <property type="entry name" value="HAMP_dom"/>
</dbReference>
<sequence length="621" mass="69780">MKLRDKISIGTISITIVMGLITMIIVRLIILDSLQNQLQAKGETVTRLVAEDIANAFLEGEILAVKRSLTDFVDNNHEIVYSYIINYQTQNTVHTFNHGFPAILPPNTRIDYNQDLNVTIYDSDYGLIRDIGYRVIKGTDIELHVGFDEQQIYSVLNRMSIIILGVIIAGILLSVMISTLVSYVITKPIGQFTEKVKNFKYGDVISNSPSSNDEIGDLENAFQEMSIRIQDNISEIEKKNKDLSMYNEIAKVISGETELDLILKASLTKLLELLDLKFGWIALLNSDQSWEFAVEVDVNKQSNDSNDNSQVKCIQTYAKLTEKDKEPRVISYQNHLMIPLIAKGKSIGVIYLMISERKDLKSGDYDILSVVGRQIGTAIENAQLWKRIKTRSLLRQELIEKTIQTQEDERLRIARELHDETSQNIAALSLGIKTVELSLTDENIKTKSLLNTLKDSISITVKGIHNIIYDLRPTLLDDKGLIPAVTWLADTKLSLKNVKAHVTVTGEEHRLSSELEISVFRIAQECITNISKYAQANIVSIRFIFTDENFMMVITDDGIGFDLESILSETSKHSRRGLGLIGMKERASLVGAKLKIFSELNKGTTLSFVVPTKIVGGYSIE</sequence>
<dbReference type="Pfam" id="PF13492">
    <property type="entry name" value="GAF_3"/>
    <property type="match status" value="1"/>
</dbReference>
<dbReference type="Gene3D" id="3.30.565.10">
    <property type="entry name" value="Histidine kinase-like ATPase, C-terminal domain"/>
    <property type="match status" value="1"/>
</dbReference>
<dbReference type="PANTHER" id="PTHR24421:SF10">
    <property type="entry name" value="NITRATE_NITRITE SENSOR PROTEIN NARQ"/>
    <property type="match status" value="1"/>
</dbReference>
<comment type="catalytic activity">
    <reaction evidence="1">
        <text>ATP + protein L-histidine = ADP + protein N-phospho-L-histidine.</text>
        <dbReference type="EC" id="2.7.13.3"/>
    </reaction>
</comment>
<keyword evidence="8" id="KW-0067">ATP-binding</keyword>
<dbReference type="PANTHER" id="PTHR24421">
    <property type="entry name" value="NITRATE/NITRITE SENSOR PROTEIN NARX-RELATED"/>
    <property type="match status" value="1"/>
</dbReference>